<keyword evidence="17 22" id="KW-0460">Magnesium</keyword>
<keyword evidence="18" id="KW-0689">Ribosomal protein</keyword>
<dbReference type="NCBIfam" id="TIGR00158">
    <property type="entry name" value="L9"/>
    <property type="match status" value="1"/>
</dbReference>
<keyword evidence="24" id="KW-0812">Transmembrane</keyword>
<dbReference type="Gene3D" id="1.10.300.10">
    <property type="entry name" value="Adenylosuccinate Synthetase, subunit A, domain 2"/>
    <property type="match status" value="1"/>
</dbReference>
<dbReference type="SUPFAM" id="SSF52540">
    <property type="entry name" value="P-loop containing nucleoside triphosphate hydrolases"/>
    <property type="match status" value="1"/>
</dbReference>
<dbReference type="GO" id="GO:0005525">
    <property type="term" value="F:GTP binding"/>
    <property type="evidence" value="ECO:0007669"/>
    <property type="project" value="UniProtKB-KW"/>
</dbReference>
<dbReference type="Pfam" id="PF00773">
    <property type="entry name" value="RNB"/>
    <property type="match status" value="1"/>
</dbReference>
<dbReference type="NCBIfam" id="NF002223">
    <property type="entry name" value="PRK01117.1"/>
    <property type="match status" value="1"/>
</dbReference>
<dbReference type="InterPro" id="IPR022966">
    <property type="entry name" value="RNase_II/R_CS"/>
</dbReference>
<evidence type="ECO:0000256" key="11">
    <source>
        <dbReference type="ARBA" id="ARBA00022722"/>
    </source>
</evidence>
<dbReference type="GO" id="GO:1990904">
    <property type="term" value="C:ribonucleoprotein complex"/>
    <property type="evidence" value="ECO:0007669"/>
    <property type="project" value="UniProtKB-KW"/>
</dbReference>
<dbReference type="PANTHER" id="PTHR11846">
    <property type="entry name" value="ADENYLOSUCCINATE SYNTHETASE"/>
    <property type="match status" value="1"/>
</dbReference>
<feature type="binding site" evidence="22">
    <location>
        <position position="1436"/>
    </location>
    <ligand>
        <name>Mg(2+)</name>
        <dbReference type="ChEBI" id="CHEBI:18420"/>
        <label>1</label>
        <note>catalytic</note>
    </ligand>
</feature>
<dbReference type="PROSITE" id="PS01048">
    <property type="entry name" value="RIBOSOMAL_S6"/>
    <property type="match status" value="1"/>
</dbReference>
<dbReference type="SUPFAM" id="SSF54995">
    <property type="entry name" value="Ribosomal protein S6"/>
    <property type="match status" value="1"/>
</dbReference>
<dbReference type="SMART" id="SM00316">
    <property type="entry name" value="S1"/>
    <property type="match status" value="1"/>
</dbReference>
<dbReference type="Gene3D" id="3.40.190.80">
    <property type="match status" value="1"/>
</dbReference>
<evidence type="ECO:0000256" key="16">
    <source>
        <dbReference type="ARBA" id="ARBA00022839"/>
    </source>
</evidence>
<keyword evidence="10" id="KW-0436">Ligase</keyword>
<dbReference type="InterPro" id="IPR011129">
    <property type="entry name" value="CSD"/>
</dbReference>
<feature type="binding site" evidence="22">
    <location>
        <position position="1455"/>
    </location>
    <ligand>
        <name>Mg(2+)</name>
        <dbReference type="ChEBI" id="CHEBI:18420"/>
        <label>1</label>
        <note>catalytic</note>
    </ligand>
</feature>
<dbReference type="HAMAP" id="MF_02095">
    <property type="entry name" value="CysQ"/>
    <property type="match status" value="1"/>
</dbReference>
<dbReference type="Pfam" id="PF17876">
    <property type="entry name" value="CSD2"/>
    <property type="match status" value="1"/>
</dbReference>
<dbReference type="GO" id="GO:0019843">
    <property type="term" value="F:rRNA binding"/>
    <property type="evidence" value="ECO:0007669"/>
    <property type="project" value="InterPro"/>
</dbReference>
<dbReference type="InterPro" id="IPR040476">
    <property type="entry name" value="CSD2"/>
</dbReference>
<keyword evidence="15" id="KW-0378">Hydrolase</keyword>
<dbReference type="FunFam" id="3.90.170.10:FF:000001">
    <property type="entry name" value="Adenylosuccinate synthetase"/>
    <property type="match status" value="1"/>
</dbReference>
<dbReference type="CDD" id="cd00473">
    <property type="entry name" value="bS6"/>
    <property type="match status" value="1"/>
</dbReference>
<dbReference type="PROSITE" id="PS00629">
    <property type="entry name" value="IMP_1"/>
    <property type="match status" value="1"/>
</dbReference>
<dbReference type="Gene3D" id="3.40.440.10">
    <property type="entry name" value="Adenylosuccinate Synthetase, subunit A, domain 1"/>
    <property type="match status" value="1"/>
</dbReference>
<dbReference type="NCBIfam" id="TIGR00184">
    <property type="entry name" value="purA"/>
    <property type="match status" value="1"/>
</dbReference>
<dbReference type="InterPro" id="IPR020594">
    <property type="entry name" value="Ribosomal_bL9_bac/chp"/>
</dbReference>
<dbReference type="InterPro" id="IPR001114">
    <property type="entry name" value="Adenylosuccinate_synthetase"/>
</dbReference>
<keyword evidence="14" id="KW-0658">Purine biosynthesis</keyword>
<keyword evidence="11" id="KW-0540">Nuclease</keyword>
<dbReference type="InterPro" id="IPR012340">
    <property type="entry name" value="NA-bd_OB-fold"/>
</dbReference>
<dbReference type="Pfam" id="PF00709">
    <property type="entry name" value="Adenylsucc_synt"/>
    <property type="match status" value="1"/>
</dbReference>
<dbReference type="InterPro" id="IPR027417">
    <property type="entry name" value="P-loop_NTPase"/>
</dbReference>
<evidence type="ECO:0000256" key="12">
    <source>
        <dbReference type="ARBA" id="ARBA00022723"/>
    </source>
</evidence>
<dbReference type="Pfam" id="PF00575">
    <property type="entry name" value="S1"/>
    <property type="match status" value="1"/>
</dbReference>
<sequence>VSEAIYNRMRAEREAVARSQRSQGQEKAEKLRAMADYKVSMILAKAKKEALILKGQGEAKVAKLFSDNLKKDSSFYLFVRSLHAYENIRFHGGHNAGHTLVVDQKKIVLHLIPSGLLHPNVIGIISNGVVVSISELVKEIEMLKKNNFFIHQRLFISDSASLILPFHIAMDIAREKTLGINAIGTTGRGIGPAYEDKIARRSLRVGDLKNEKKLSLKLEKIVNYYNAQLVSIYKDKSFDYKVILKDLLKFKNIINDMITDTNIILYEAIKNKKMIIFEGAQGSLLDIDHGTYPYVTSSNSTVGGVITGTGVGPKSLDYILGVTKAYSTRGGNGPFPTELFDETDSYLSKEGNEFGSTTGRKRRTGWLDGVALRYSVQLNSLSALCITKLDVLDNLKEIKICIAYQNINTLEFHTSLSCNNLENMKPVYEVYPGWMKKTSGIKKIEDLPKAAKNYIKCIEKIAGIPVDMISTGPDQVNMVVDTYQKHNHKKYTNPIPSRECILSFLRTDKDLINLKKIEKKFSIDNQESKKALRRRLRAMERDKQIIYTYNCCYVVLENINIVIGKVIGHRDGYGFLRSETLKEDLWLSAEQMKLCIHGDIILAHVIKSEKKGRSLAKVLKILKPNNVLIVGRYYIEKKIKFVVPNDNRFNFKIFVFSSTLTKKLSIGSVVVVKLNKKFLNKKNKIEGIIVEVLGGKEMQTTLATDIAIRTHSIPYIWSKEVKNQLYQINDKFDQKEFKNRVDLRHLPFFTIDEKDACDFDDAIFCKKKNSGEEGWNLWVAISDVSYYVKPGTPIDQEALKRGNSVYFPSLVVPMLPEKISTDLCSLNPYSERLCLICEMSLSEEGELIKYKHYEAVISSQGRFTYDEIFKIWNGDIKLCLKYNKLLKQIKNLFFLQKTLKKHDVSKKGVYFDNIETKFVLDSNFKIKKIYQHIRNDAHKFIESCMILANIASAKFIKKYQYPILFRNHDRPDQDSIINCRIILNELGLSLSGGEVPESIHYSDLLKSIKNRSDYEMIQTILLRSMKQAVYSPENRGHFGLSLSSYVHFTSPIRRYPDLILHRAIKKVLSKIDKNKKNLKKNNFFKSNLYDMNIKKIGIHCSMTERRADEANRDVMDWLKCDFMEKKIGNIFTGVVSNVTSFGFFVRLNKYLIDGLVRLENLSDDYYYFDSIGLKFIGKSTKNTFRLGDTLKVKVVSVNLHQKKIELSLFLDNSGIIHRLEDWGRRQLSYPINKLNKAHYVLMNIETYPKDVLYGPLFSSSKVLSFYSRRNYLIPQGKAILADKKNIQSFEDQKIKLKEKNINELLLAKSRADKIKQIKSITIPSKVGKENKIFGSVGVRDIVKEIFQLGIKINKKEIKLPNGVLRHVGEHQMFKEICKITRNAGAAIMKVYNSSGALLDISYKLDKSPVTNADKIANKIIKSGLTTISPNIPILSEEDFDDIKYNKNWNTYWLIDPLDGTKEFLKKNGEFTVNISLIEYGIPILGVVYAPFFNTLYYAYKKQAYKINSEGYKESISVMRSNIPKFIISRSHPNKKLHDFLKKTEKYTIKKLGSSLKFCYVAEGKAQVYARFGKTYIWDTAAGHAIVAAAGGKVISYNERKSLNYSLISRVSLINPDFLVLS</sequence>
<evidence type="ECO:0000313" key="26">
    <source>
        <dbReference type="EMBL" id="KAF0725966.1"/>
    </source>
</evidence>
<dbReference type="InterPro" id="IPR035980">
    <property type="entry name" value="Ribosomal_bS6_sf"/>
</dbReference>
<evidence type="ECO:0000259" key="25">
    <source>
        <dbReference type="PROSITE" id="PS50126"/>
    </source>
</evidence>
<dbReference type="InterPro" id="IPR042110">
    <property type="entry name" value="Adenylosuccinate_synth_dom2"/>
</dbReference>
<dbReference type="GO" id="GO:0046854">
    <property type="term" value="P:phosphatidylinositol phosphate biosynthetic process"/>
    <property type="evidence" value="ECO:0007669"/>
    <property type="project" value="InterPro"/>
</dbReference>
<evidence type="ECO:0000256" key="5">
    <source>
        <dbReference type="ARBA" id="ARBA00010605"/>
    </source>
</evidence>
<evidence type="ECO:0000256" key="23">
    <source>
        <dbReference type="PROSITE-ProRule" id="PRU10134"/>
    </source>
</evidence>
<dbReference type="GO" id="GO:0005840">
    <property type="term" value="C:ribosome"/>
    <property type="evidence" value="ECO:0007669"/>
    <property type="project" value="UniProtKB-KW"/>
</dbReference>
<keyword evidence="13" id="KW-0547">Nucleotide-binding</keyword>
<keyword evidence="20 24" id="KW-0472">Membrane</keyword>
<dbReference type="PROSITE" id="PS00630">
    <property type="entry name" value="IMP_2"/>
    <property type="match status" value="1"/>
</dbReference>
<protein>
    <recommendedName>
        <fullName evidence="7">exoribonuclease II</fullName>
        <ecNumber evidence="7">3.1.13.1</ecNumber>
    </recommendedName>
</protein>
<dbReference type="GO" id="GO:0016070">
    <property type="term" value="P:RNA metabolic process"/>
    <property type="evidence" value="ECO:0007669"/>
    <property type="project" value="InterPro"/>
</dbReference>
<dbReference type="InterPro" id="IPR006240">
    <property type="entry name" value="CysQ"/>
</dbReference>
<dbReference type="GO" id="GO:0003735">
    <property type="term" value="F:structural constituent of ribosome"/>
    <property type="evidence" value="ECO:0007669"/>
    <property type="project" value="InterPro"/>
</dbReference>
<reference evidence="26 27" key="1">
    <citation type="submission" date="2019-08" db="EMBL/GenBank/DDBJ databases">
        <title>Whole genome of Aphis craccivora.</title>
        <authorList>
            <person name="Voronova N.V."/>
            <person name="Shulinski R.S."/>
            <person name="Bandarenka Y.V."/>
            <person name="Zhorov D.G."/>
            <person name="Warner D."/>
        </authorList>
    </citation>
    <scope>NUCLEOTIDE SEQUENCE [LARGE SCALE GENOMIC DNA]</scope>
    <source>
        <strain evidence="26">180601</strain>
        <tissue evidence="26">Whole Body</tissue>
    </source>
</reference>
<evidence type="ECO:0000256" key="2">
    <source>
        <dbReference type="ARBA" id="ARBA00001946"/>
    </source>
</evidence>
<dbReference type="Gene3D" id="3.90.170.10">
    <property type="entry name" value="Adenylosuccinate Synthetase, subunit A, domain 3"/>
    <property type="match status" value="1"/>
</dbReference>
<evidence type="ECO:0000256" key="20">
    <source>
        <dbReference type="ARBA" id="ARBA00023136"/>
    </source>
</evidence>
<dbReference type="InterPro" id="IPR036935">
    <property type="entry name" value="Ribosomal_bL9_N_sf"/>
</dbReference>
<dbReference type="InterPro" id="IPR020069">
    <property type="entry name" value="Ribosomal_bL9_C"/>
</dbReference>
<dbReference type="PROSITE" id="PS00513">
    <property type="entry name" value="ADENYLOSUCCIN_SYN_2"/>
    <property type="match status" value="1"/>
</dbReference>
<evidence type="ECO:0000256" key="17">
    <source>
        <dbReference type="ARBA" id="ARBA00022842"/>
    </source>
</evidence>
<dbReference type="InterPro" id="IPR001900">
    <property type="entry name" value="RNase_II/R"/>
</dbReference>
<dbReference type="PRINTS" id="PR00377">
    <property type="entry name" value="IMPHPHTASES"/>
</dbReference>
<gene>
    <name evidence="26" type="ORF">FWK35_00029665</name>
</gene>
<dbReference type="SUPFAM" id="SSF55653">
    <property type="entry name" value="Ribosomal protein L9 C-domain"/>
    <property type="match status" value="1"/>
</dbReference>
<evidence type="ECO:0000256" key="24">
    <source>
        <dbReference type="SAM" id="Phobius"/>
    </source>
</evidence>
<evidence type="ECO:0000256" key="14">
    <source>
        <dbReference type="ARBA" id="ARBA00022755"/>
    </source>
</evidence>
<dbReference type="InterPro" id="IPR000760">
    <property type="entry name" value="Inositol_monophosphatase-like"/>
</dbReference>
<feature type="transmembrane region" description="Helical" evidence="24">
    <location>
        <begin position="1479"/>
        <end position="1499"/>
    </location>
</feature>
<dbReference type="InterPro" id="IPR020583">
    <property type="entry name" value="Inositol_monoP_metal-BS"/>
</dbReference>
<dbReference type="Pfam" id="PF00459">
    <property type="entry name" value="Inositol_P"/>
    <property type="match status" value="1"/>
</dbReference>
<organism evidence="26 27">
    <name type="scientific">Aphis craccivora</name>
    <name type="common">Cowpea aphid</name>
    <dbReference type="NCBI Taxonomy" id="307492"/>
    <lineage>
        <taxon>Eukaryota</taxon>
        <taxon>Metazoa</taxon>
        <taxon>Ecdysozoa</taxon>
        <taxon>Arthropoda</taxon>
        <taxon>Hexapoda</taxon>
        <taxon>Insecta</taxon>
        <taxon>Pterygota</taxon>
        <taxon>Neoptera</taxon>
        <taxon>Paraneoptera</taxon>
        <taxon>Hemiptera</taxon>
        <taxon>Sternorrhyncha</taxon>
        <taxon>Aphidomorpha</taxon>
        <taxon>Aphidoidea</taxon>
        <taxon>Aphididae</taxon>
        <taxon>Aphidini</taxon>
        <taxon>Aphis</taxon>
        <taxon>Aphis</taxon>
    </lineage>
</organism>
<keyword evidence="24" id="KW-1133">Transmembrane helix</keyword>
<dbReference type="InterPro" id="IPR042109">
    <property type="entry name" value="Adenylosuccinate_synth_dom1"/>
</dbReference>
<dbReference type="SMART" id="SM00357">
    <property type="entry name" value="CSP"/>
    <property type="match status" value="1"/>
</dbReference>
<evidence type="ECO:0000256" key="6">
    <source>
        <dbReference type="ARBA" id="ARBA00011738"/>
    </source>
</evidence>
<dbReference type="CDD" id="cd04471">
    <property type="entry name" value="S1_RNase_R"/>
    <property type="match status" value="1"/>
</dbReference>
<dbReference type="PROSITE" id="PS01175">
    <property type="entry name" value="RIBONUCLEASE_II"/>
    <property type="match status" value="1"/>
</dbReference>
<dbReference type="InterPro" id="IPR042111">
    <property type="entry name" value="Adenylosuccinate_synth_dom3"/>
</dbReference>
<keyword evidence="12 22" id="KW-0479">Metal-binding</keyword>
<evidence type="ECO:0000256" key="1">
    <source>
        <dbReference type="ARBA" id="ARBA00001849"/>
    </source>
</evidence>
<evidence type="ECO:0000256" key="22">
    <source>
        <dbReference type="PIRSR" id="PIRSR600760-2"/>
    </source>
</evidence>
<evidence type="ECO:0000256" key="15">
    <source>
        <dbReference type="ARBA" id="ARBA00022801"/>
    </source>
</evidence>
<feature type="non-terminal residue" evidence="26">
    <location>
        <position position="1"/>
    </location>
</feature>
<feature type="binding site" evidence="22">
    <location>
        <position position="1457"/>
    </location>
    <ligand>
        <name>Mg(2+)</name>
        <dbReference type="ChEBI" id="CHEBI:18420"/>
        <label>1</label>
        <note>catalytic</note>
    </ligand>
</feature>
<evidence type="ECO:0000256" key="13">
    <source>
        <dbReference type="ARBA" id="ARBA00022741"/>
    </source>
</evidence>
<dbReference type="CDD" id="cd01638">
    <property type="entry name" value="CysQ"/>
    <property type="match status" value="1"/>
</dbReference>
<dbReference type="NCBIfam" id="TIGR01331">
    <property type="entry name" value="bisphos_cysQ"/>
    <property type="match status" value="1"/>
</dbReference>
<dbReference type="Pfam" id="PF03948">
    <property type="entry name" value="Ribosomal_L9_C"/>
    <property type="match status" value="1"/>
</dbReference>
<accession>A0A6G0WGD2</accession>
<dbReference type="Gene3D" id="3.10.430.100">
    <property type="entry name" value="Ribosomal protein L9, C-terminal domain"/>
    <property type="match status" value="1"/>
</dbReference>
<dbReference type="GO" id="GO:0008859">
    <property type="term" value="F:exoribonuclease II activity"/>
    <property type="evidence" value="ECO:0007669"/>
    <property type="project" value="UniProtKB-EC"/>
</dbReference>
<dbReference type="PANTHER" id="PTHR11846:SF0">
    <property type="entry name" value="ADENYLOSUCCINATE SYNTHETASE"/>
    <property type="match status" value="1"/>
</dbReference>
<dbReference type="GO" id="GO:0005737">
    <property type="term" value="C:cytoplasm"/>
    <property type="evidence" value="ECO:0007669"/>
    <property type="project" value="UniProtKB-SubCell"/>
</dbReference>
<dbReference type="GO" id="GO:0000287">
    <property type="term" value="F:magnesium ion binding"/>
    <property type="evidence" value="ECO:0007669"/>
    <property type="project" value="InterPro"/>
</dbReference>
<dbReference type="Gene3D" id="3.40.5.10">
    <property type="entry name" value="Ribosomal protein L9, N-terminal domain"/>
    <property type="match status" value="1"/>
</dbReference>
<comment type="similarity">
    <text evidence="5">Belongs to the bacterial ribosomal protein bL9 family.</text>
</comment>
<dbReference type="Pfam" id="PF08206">
    <property type="entry name" value="OB_RNB"/>
    <property type="match status" value="1"/>
</dbReference>
<evidence type="ECO:0000256" key="4">
    <source>
        <dbReference type="ARBA" id="ARBA00005289"/>
    </source>
</evidence>
<dbReference type="HAMAP" id="MF_00011">
    <property type="entry name" value="Adenylosucc_synth"/>
    <property type="match status" value="1"/>
</dbReference>
<evidence type="ECO:0000256" key="9">
    <source>
        <dbReference type="ARBA" id="ARBA00022519"/>
    </source>
</evidence>
<dbReference type="InterPro" id="IPR003029">
    <property type="entry name" value="S1_domain"/>
</dbReference>
<comment type="catalytic activity">
    <reaction evidence="1">
        <text>Exonucleolytic cleavage in the 3'- to 5'-direction to yield nucleoside 5'-phosphates.</text>
        <dbReference type="EC" id="3.1.13.1"/>
    </reaction>
</comment>
<keyword evidence="19" id="KW-0342">GTP-binding</keyword>
<dbReference type="Proteomes" id="UP000478052">
    <property type="component" value="Unassembled WGS sequence"/>
</dbReference>
<dbReference type="SUPFAM" id="SSF56655">
    <property type="entry name" value="Carbohydrate phosphatase"/>
    <property type="match status" value="1"/>
</dbReference>
<dbReference type="EC" id="3.1.13.1" evidence="7"/>
<dbReference type="InterPro" id="IPR020550">
    <property type="entry name" value="Inositol_monophosphatase_CS"/>
</dbReference>
<dbReference type="InterPro" id="IPR020815">
    <property type="entry name" value="Ribosomal_bS6_CS"/>
</dbReference>
<dbReference type="Gene3D" id="3.30.540.10">
    <property type="entry name" value="Fructose-1,6-Bisphosphatase, subunit A, domain 1"/>
    <property type="match status" value="1"/>
</dbReference>
<feature type="active site" evidence="23">
    <location>
        <position position="197"/>
    </location>
</feature>
<dbReference type="InterPro" id="IPR011805">
    <property type="entry name" value="RNase_R"/>
</dbReference>
<keyword evidence="9" id="KW-0997">Cell inner membrane</keyword>
<dbReference type="FunFam" id="1.10.300.10:FF:000001">
    <property type="entry name" value="Adenylosuccinate synthetase"/>
    <property type="match status" value="1"/>
</dbReference>
<evidence type="ECO:0000256" key="18">
    <source>
        <dbReference type="ARBA" id="ARBA00022980"/>
    </source>
</evidence>
<dbReference type="InterPro" id="IPR013223">
    <property type="entry name" value="RNase_B_OB_dom"/>
</dbReference>
<feature type="binding site" evidence="22">
    <location>
        <position position="1578"/>
    </location>
    <ligand>
        <name>Mg(2+)</name>
        <dbReference type="ChEBI" id="CHEBI:18420"/>
        <label>1</label>
        <note>catalytic</note>
    </ligand>
</feature>
<dbReference type="EMBL" id="VUJU01008780">
    <property type="protein sequence ID" value="KAF0725966.1"/>
    <property type="molecule type" value="Genomic_DNA"/>
</dbReference>
<comment type="cofactor">
    <cofactor evidence="2 22">
        <name>Mg(2+)</name>
        <dbReference type="ChEBI" id="CHEBI:18420"/>
    </cofactor>
</comment>
<dbReference type="InterPro" id="IPR033128">
    <property type="entry name" value="Adenylosuccin_syn_Lys_AS"/>
</dbReference>
<dbReference type="SUPFAM" id="SSF50249">
    <property type="entry name" value="Nucleic acid-binding proteins"/>
    <property type="match status" value="3"/>
</dbReference>
<evidence type="ECO:0000256" key="3">
    <source>
        <dbReference type="ARBA" id="ARBA00004496"/>
    </source>
</evidence>
<evidence type="ECO:0000256" key="10">
    <source>
        <dbReference type="ARBA" id="ARBA00022598"/>
    </source>
</evidence>
<keyword evidence="16" id="KW-0269">Exonuclease</keyword>
<comment type="subcellular location">
    <subcellularLocation>
        <location evidence="3">Cytoplasm</location>
    </subcellularLocation>
</comment>
<feature type="domain" description="S1 motif" evidence="25">
    <location>
        <begin position="1128"/>
        <end position="1209"/>
    </location>
</feature>
<dbReference type="GO" id="GO:0006790">
    <property type="term" value="P:sulfur compound metabolic process"/>
    <property type="evidence" value="ECO:0007669"/>
    <property type="project" value="InterPro"/>
</dbReference>
<dbReference type="GO" id="GO:0046040">
    <property type="term" value="P:IMP metabolic process"/>
    <property type="evidence" value="ECO:0007669"/>
    <property type="project" value="TreeGrafter"/>
</dbReference>
<dbReference type="InterPro" id="IPR036791">
    <property type="entry name" value="Ribosomal_bL9_C_sf"/>
</dbReference>
<dbReference type="SMART" id="SM00788">
    <property type="entry name" value="Adenylsucc_synt"/>
    <property type="match status" value="1"/>
</dbReference>
<dbReference type="GO" id="GO:0006412">
    <property type="term" value="P:translation"/>
    <property type="evidence" value="ECO:0007669"/>
    <property type="project" value="InterPro"/>
</dbReference>
<dbReference type="GO" id="GO:0004019">
    <property type="term" value="F:adenylosuccinate synthase activity"/>
    <property type="evidence" value="ECO:0007669"/>
    <property type="project" value="InterPro"/>
</dbReference>
<dbReference type="InterPro" id="IPR004476">
    <property type="entry name" value="RNase_II/RNase_R"/>
</dbReference>
<feature type="binding site" evidence="22">
    <location>
        <position position="1458"/>
    </location>
    <ligand>
        <name>Mg(2+)</name>
        <dbReference type="ChEBI" id="CHEBI:18420"/>
        <label>1</label>
        <note>catalytic</note>
    </ligand>
</feature>
<proteinExistence type="inferred from homology"/>
<comment type="caution">
    <text evidence="26">The sequence shown here is derived from an EMBL/GenBank/DDBJ whole genome shotgun (WGS) entry which is preliminary data.</text>
</comment>
<evidence type="ECO:0000256" key="19">
    <source>
        <dbReference type="ARBA" id="ARBA00023134"/>
    </source>
</evidence>
<dbReference type="OrthoDB" id="372421at2759"/>
<dbReference type="SMART" id="SM00955">
    <property type="entry name" value="RNB"/>
    <property type="match status" value="1"/>
</dbReference>
<evidence type="ECO:0000256" key="8">
    <source>
        <dbReference type="ARBA" id="ARBA00022475"/>
    </source>
</evidence>
<comment type="similarity">
    <text evidence="4">Belongs to the inositol monophosphatase superfamily. CysQ family.</text>
</comment>
<dbReference type="CDD" id="cd03108">
    <property type="entry name" value="AdSS"/>
    <property type="match status" value="1"/>
</dbReference>
<dbReference type="Gene3D" id="2.40.50.140">
    <property type="entry name" value="Nucleic acid-binding proteins"/>
    <property type="match status" value="2"/>
</dbReference>
<dbReference type="HAMAP" id="MF_01895">
    <property type="entry name" value="RNase_R"/>
    <property type="match status" value="1"/>
</dbReference>
<dbReference type="InterPro" id="IPR020814">
    <property type="entry name" value="Ribosomal_S6_plastid/chlpt"/>
</dbReference>
<dbReference type="PROSITE" id="PS50126">
    <property type="entry name" value="S1"/>
    <property type="match status" value="1"/>
</dbReference>
<dbReference type="GO" id="GO:0008441">
    <property type="term" value="F:3'(2'),5'-bisphosphate nucleotidase activity"/>
    <property type="evidence" value="ECO:0007669"/>
    <property type="project" value="InterPro"/>
</dbReference>
<evidence type="ECO:0000256" key="21">
    <source>
        <dbReference type="ARBA" id="ARBA00023274"/>
    </source>
</evidence>
<dbReference type="NCBIfam" id="TIGR02063">
    <property type="entry name" value="RNase_R"/>
    <property type="match status" value="1"/>
</dbReference>
<evidence type="ECO:0000313" key="27">
    <source>
        <dbReference type="Proteomes" id="UP000478052"/>
    </source>
</evidence>
<dbReference type="NCBIfam" id="TIGR00358">
    <property type="entry name" value="3_prime_RNase"/>
    <property type="match status" value="1"/>
</dbReference>
<comment type="subunit">
    <text evidence="6">Homodimer.</text>
</comment>
<name>A0A6G0WGD2_APHCR</name>
<keyword evidence="27" id="KW-1185">Reference proteome</keyword>
<keyword evidence="8" id="KW-1003">Cell membrane</keyword>
<keyword evidence="21" id="KW-0687">Ribonucleoprotein</keyword>
<dbReference type="GO" id="GO:0044208">
    <property type="term" value="P:'de novo' AMP biosynthetic process"/>
    <property type="evidence" value="ECO:0007669"/>
    <property type="project" value="TreeGrafter"/>
</dbReference>
<evidence type="ECO:0000256" key="7">
    <source>
        <dbReference type="ARBA" id="ARBA00012163"/>
    </source>
</evidence>